<keyword evidence="2" id="KW-1185">Reference proteome</keyword>
<organism evidence="1 2">
    <name type="scientific">Aeromonas phage LAh10</name>
    <dbReference type="NCBI Taxonomy" id="2591025"/>
    <lineage>
        <taxon>Viruses</taxon>
        <taxon>Duplodnaviria</taxon>
        <taxon>Heunggongvirae</taxon>
        <taxon>Uroviricota</taxon>
        <taxon>Caudoviricetes</taxon>
        <taxon>Chimalliviridae</taxon>
        <taxon>Ludhianavirus</taxon>
        <taxon>Ludhianavirus LAh10</taxon>
    </lineage>
</organism>
<dbReference type="EMBL" id="MK838116">
    <property type="protein sequence ID" value="QDH47074.1"/>
    <property type="molecule type" value="Genomic_DNA"/>
</dbReference>
<sequence>MKKLESLNFENLINHVYAMGLQLGENIDCAADDKVVDGHVIASVGVHRFVVRNDTWDTFVNVVNNGTTDEFYGMVNSVQVAIRYEVIMESPNDYKVIPVVGTEVKEIPKALEQLLLERTTGLMSICAGAMGRIAKLVNIAQDRNQRNGELVKDFDAMLTFNTELGHGFKPELCFDKIPAILREYEGFQIDRTPFTQELKEQFLTHEYKLIDRELEILHDVVQAFLNSKAVKSMVLTEELAINVVNSALIAPLLDQQITFISFGGVDNWRLTGDLTPNSQKCHDIMDVEIESIMDMLRTLPLEEGVDYWAIDTKTLNVYGRTELNATSEKPHDISEAISLSYCDGLLELLKVRLSMHDNKHVITIN</sequence>
<proteinExistence type="predicted"/>
<accession>A0A514A1C2</accession>
<gene>
    <name evidence="1" type="ORF">LAh10_135</name>
</gene>
<evidence type="ECO:0000313" key="1">
    <source>
        <dbReference type="EMBL" id="QDH47074.1"/>
    </source>
</evidence>
<protein>
    <submittedName>
        <fullName evidence="1">Uncharacterized protein</fullName>
    </submittedName>
</protein>
<evidence type="ECO:0000313" key="2">
    <source>
        <dbReference type="Proteomes" id="UP000318420"/>
    </source>
</evidence>
<name>A0A514A1C2_9CAUD</name>
<reference evidence="1 2" key="1">
    <citation type="submission" date="2019-04" db="EMBL/GenBank/DDBJ databases">
        <title>Novel bacteriophages capable of disrupting biofilms from clinical strains of Aeromonas hydrophila with intrinsic antibiotic resistance.</title>
        <authorList>
            <person name="Kabwe M."/>
            <person name="Brown T.L."/>
            <person name="Speirs L."/>
            <person name="Ku H."/>
            <person name="Leach M."/>
            <person name="Chan H.T."/>
            <person name="Petrovski S."/>
            <person name="Lock P."/>
            <person name="Tucci J."/>
        </authorList>
    </citation>
    <scope>NUCLEOTIDE SEQUENCE [LARGE SCALE GENOMIC DNA]</scope>
</reference>
<dbReference type="Proteomes" id="UP000318420">
    <property type="component" value="Segment"/>
</dbReference>